<evidence type="ECO:0000256" key="2">
    <source>
        <dbReference type="ARBA" id="ARBA00022692"/>
    </source>
</evidence>
<dbReference type="OrthoDB" id="2261376at2759"/>
<evidence type="ECO:0000313" key="8">
    <source>
        <dbReference type="Proteomes" id="UP001151699"/>
    </source>
</evidence>
<evidence type="ECO:0000259" key="6">
    <source>
        <dbReference type="PROSITE" id="PS50850"/>
    </source>
</evidence>
<keyword evidence="2 5" id="KW-0812">Transmembrane</keyword>
<keyword evidence="3 5" id="KW-1133">Transmembrane helix</keyword>
<feature type="transmembrane region" description="Helical" evidence="5">
    <location>
        <begin position="415"/>
        <end position="437"/>
    </location>
</feature>
<evidence type="ECO:0000313" key="7">
    <source>
        <dbReference type="EMBL" id="KAJ6649965.1"/>
    </source>
</evidence>
<dbReference type="InterPro" id="IPR005829">
    <property type="entry name" value="Sugar_transporter_CS"/>
</dbReference>
<dbReference type="Pfam" id="PF07690">
    <property type="entry name" value="MFS_1"/>
    <property type="match status" value="1"/>
</dbReference>
<comment type="caution">
    <text evidence="7">The sequence shown here is derived from an EMBL/GenBank/DDBJ whole genome shotgun (WGS) entry which is preliminary data.</text>
</comment>
<feature type="transmembrane region" description="Helical" evidence="5">
    <location>
        <begin position="387"/>
        <end position="408"/>
    </location>
</feature>
<dbReference type="InterPro" id="IPR011701">
    <property type="entry name" value="MFS"/>
</dbReference>
<proteinExistence type="predicted"/>
<dbReference type="Gene3D" id="1.20.1250.20">
    <property type="entry name" value="MFS general substrate transporter like domains"/>
    <property type="match status" value="1"/>
</dbReference>
<dbReference type="Proteomes" id="UP001151699">
    <property type="component" value="Chromosome A"/>
</dbReference>
<evidence type="ECO:0000256" key="3">
    <source>
        <dbReference type="ARBA" id="ARBA00022989"/>
    </source>
</evidence>
<organism evidence="7 8">
    <name type="scientific">Pseudolycoriella hygida</name>
    <dbReference type="NCBI Taxonomy" id="35572"/>
    <lineage>
        <taxon>Eukaryota</taxon>
        <taxon>Metazoa</taxon>
        <taxon>Ecdysozoa</taxon>
        <taxon>Arthropoda</taxon>
        <taxon>Hexapoda</taxon>
        <taxon>Insecta</taxon>
        <taxon>Pterygota</taxon>
        <taxon>Neoptera</taxon>
        <taxon>Endopterygota</taxon>
        <taxon>Diptera</taxon>
        <taxon>Nematocera</taxon>
        <taxon>Sciaroidea</taxon>
        <taxon>Sciaridae</taxon>
        <taxon>Pseudolycoriella</taxon>
    </lineage>
</organism>
<evidence type="ECO:0000256" key="4">
    <source>
        <dbReference type="ARBA" id="ARBA00023136"/>
    </source>
</evidence>
<evidence type="ECO:0000256" key="1">
    <source>
        <dbReference type="ARBA" id="ARBA00004141"/>
    </source>
</evidence>
<feature type="domain" description="Major facilitator superfamily (MFS) profile" evidence="6">
    <location>
        <begin position="107"/>
        <end position="528"/>
    </location>
</feature>
<feature type="transmembrane region" description="Helical" evidence="5">
    <location>
        <begin position="443"/>
        <end position="464"/>
    </location>
</feature>
<sequence>MKFKTDMTRTEAKVELRPESFNLDKVFLEIGEFGTFQVLNYICLCSAFIFVICSSFSYIFVTNDLEYRCRIQGCEDLNDSSNWTTIAIPKNARKCQMYERVSNLNDCSADTFNTSSIMQCNTFVFKTKEINILNEFGLTCEENRWKLTFIGSLGNIAECLTLPFIGLLADKYGRRPILIYSVLLVGVFGLAKSFAANYLTFAILHFLGSLFGAGTFAIAFVLGAEIVGPTKRPTGAAIITNGFSIAQILLALIAMNVSHFRKLLRILYILVLLVLSYFWLVPESVRWLYSVGRYEKAKKVAETAAKINRAKISNAAMNFLNEKRDEEKVISGNQVTNERSDKSPMLLILQSRKMMIRLINCCYCYLTNALIFYGLSVRSVDLAGDKYINLMLVAFMEIPGNLASQFVLKKVSRKWALAVSMILCGVFCVSSELLSNYDATWRLILFLLGKCSVSFSFTVLSVFVTEMFPTNCRMRLFNICKTCAGIGNIIAPQIPLLANLMPILPMFLFGATSISSALLVTFLPNIKHSQLPQTVADAINISRFIP</sequence>
<comment type="subcellular location">
    <subcellularLocation>
        <location evidence="1">Membrane</location>
        <topology evidence="1">Multi-pass membrane protein</topology>
    </subcellularLocation>
</comment>
<dbReference type="PROSITE" id="PS00216">
    <property type="entry name" value="SUGAR_TRANSPORT_1"/>
    <property type="match status" value="1"/>
</dbReference>
<protein>
    <submittedName>
        <fullName evidence="7">Organic cation transporter 1</fullName>
    </submittedName>
</protein>
<feature type="transmembrane region" description="Helical" evidence="5">
    <location>
        <begin position="38"/>
        <end position="61"/>
    </location>
</feature>
<keyword evidence="8" id="KW-1185">Reference proteome</keyword>
<dbReference type="InterPro" id="IPR036259">
    <property type="entry name" value="MFS_trans_sf"/>
</dbReference>
<feature type="transmembrane region" description="Helical" evidence="5">
    <location>
        <begin position="503"/>
        <end position="523"/>
    </location>
</feature>
<reference evidence="7" key="1">
    <citation type="submission" date="2022-07" db="EMBL/GenBank/DDBJ databases">
        <authorList>
            <person name="Trinca V."/>
            <person name="Uliana J.V.C."/>
            <person name="Torres T.T."/>
            <person name="Ward R.J."/>
            <person name="Monesi N."/>
        </authorList>
    </citation>
    <scope>NUCLEOTIDE SEQUENCE</scope>
    <source>
        <strain evidence="7">HSMRA1968</strain>
        <tissue evidence="7">Whole embryos</tissue>
    </source>
</reference>
<feature type="transmembrane region" description="Helical" evidence="5">
    <location>
        <begin position="476"/>
        <end position="497"/>
    </location>
</feature>
<evidence type="ECO:0000256" key="5">
    <source>
        <dbReference type="SAM" id="Phobius"/>
    </source>
</evidence>
<name>A0A9Q0NGS2_9DIPT</name>
<dbReference type="AlphaFoldDB" id="A0A9Q0NGS2"/>
<feature type="transmembrane region" description="Helical" evidence="5">
    <location>
        <begin position="266"/>
        <end position="289"/>
    </location>
</feature>
<dbReference type="PANTHER" id="PTHR24064">
    <property type="entry name" value="SOLUTE CARRIER FAMILY 22 MEMBER"/>
    <property type="match status" value="1"/>
</dbReference>
<feature type="transmembrane region" description="Helical" evidence="5">
    <location>
        <begin position="201"/>
        <end position="222"/>
    </location>
</feature>
<feature type="transmembrane region" description="Helical" evidence="5">
    <location>
        <begin position="234"/>
        <end position="254"/>
    </location>
</feature>
<dbReference type="EMBL" id="WJQU01000001">
    <property type="protein sequence ID" value="KAJ6649965.1"/>
    <property type="molecule type" value="Genomic_DNA"/>
</dbReference>
<feature type="transmembrane region" description="Helical" evidence="5">
    <location>
        <begin position="177"/>
        <end position="195"/>
    </location>
</feature>
<dbReference type="SUPFAM" id="SSF103473">
    <property type="entry name" value="MFS general substrate transporter"/>
    <property type="match status" value="1"/>
</dbReference>
<gene>
    <name evidence="7" type="primary">oct-1_1</name>
    <name evidence="7" type="ORF">Bhyg_05208</name>
</gene>
<accession>A0A9Q0NGS2</accession>
<feature type="transmembrane region" description="Helical" evidence="5">
    <location>
        <begin position="355"/>
        <end position="375"/>
    </location>
</feature>
<dbReference type="GO" id="GO:0016020">
    <property type="term" value="C:membrane"/>
    <property type="evidence" value="ECO:0007669"/>
    <property type="project" value="UniProtKB-SubCell"/>
</dbReference>
<dbReference type="PROSITE" id="PS50850">
    <property type="entry name" value="MFS"/>
    <property type="match status" value="1"/>
</dbReference>
<keyword evidence="4 5" id="KW-0472">Membrane</keyword>
<dbReference type="GO" id="GO:0022857">
    <property type="term" value="F:transmembrane transporter activity"/>
    <property type="evidence" value="ECO:0007669"/>
    <property type="project" value="InterPro"/>
</dbReference>
<dbReference type="InterPro" id="IPR020846">
    <property type="entry name" value="MFS_dom"/>
</dbReference>